<proteinExistence type="predicted"/>
<organism evidence="1">
    <name type="scientific">marine sediment metagenome</name>
    <dbReference type="NCBI Taxonomy" id="412755"/>
    <lineage>
        <taxon>unclassified sequences</taxon>
        <taxon>metagenomes</taxon>
        <taxon>ecological metagenomes</taxon>
    </lineage>
</organism>
<evidence type="ECO:0000313" key="1">
    <source>
        <dbReference type="EMBL" id="GAH53970.1"/>
    </source>
</evidence>
<dbReference type="EMBL" id="BARU01024843">
    <property type="protein sequence ID" value="GAH53970.1"/>
    <property type="molecule type" value="Genomic_DNA"/>
</dbReference>
<sequence>MKILVCGKGGCGKRDPSQESVKLAKKITEMAKAINKSFHYVLNKIDEETKEVLLKSVDKNKVIASQRIREYLKIAWMERN</sequence>
<reference evidence="1" key="1">
    <citation type="journal article" date="2014" name="Front. Microbiol.">
        <title>High frequency of phylogenetically diverse reductive dehalogenase-homologous genes in deep subseafloor sedimentary metagenomes.</title>
        <authorList>
            <person name="Kawai M."/>
            <person name="Futagami T."/>
            <person name="Toyoda A."/>
            <person name="Takaki Y."/>
            <person name="Nishi S."/>
            <person name="Hori S."/>
            <person name="Arai W."/>
            <person name="Tsubouchi T."/>
            <person name="Morono Y."/>
            <person name="Uchiyama I."/>
            <person name="Ito T."/>
            <person name="Fujiyama A."/>
            <person name="Inagaki F."/>
            <person name="Takami H."/>
        </authorList>
    </citation>
    <scope>NUCLEOTIDE SEQUENCE</scope>
    <source>
        <strain evidence="1">Expedition CK06-06</strain>
    </source>
</reference>
<gene>
    <name evidence="1" type="ORF">S03H2_40105</name>
</gene>
<dbReference type="AlphaFoldDB" id="X1HAA4"/>
<protein>
    <submittedName>
        <fullName evidence="1">Uncharacterized protein</fullName>
    </submittedName>
</protein>
<name>X1HAA4_9ZZZZ</name>
<comment type="caution">
    <text evidence="1">The sequence shown here is derived from an EMBL/GenBank/DDBJ whole genome shotgun (WGS) entry which is preliminary data.</text>
</comment>
<accession>X1HAA4</accession>